<dbReference type="InterPro" id="IPR006949">
    <property type="entry name" value="Barrel_Baseplate_J-like"/>
</dbReference>
<reference evidence="5" key="2">
    <citation type="submission" date="2021-04" db="EMBL/GenBank/DDBJ databases">
        <authorList>
            <person name="Gilroy R."/>
        </authorList>
    </citation>
    <scope>NUCLEOTIDE SEQUENCE</scope>
    <source>
        <strain evidence="5">5032</strain>
    </source>
</reference>
<dbReference type="AlphaFoldDB" id="A0A9D2HPC7"/>
<dbReference type="Pfam" id="PF04865">
    <property type="entry name" value="Baseplate_J"/>
    <property type="match status" value="1"/>
</dbReference>
<organism evidence="5 6">
    <name type="scientific">Candidatus Desulfovibrio intestinavium</name>
    <dbReference type="NCBI Taxonomy" id="2838534"/>
    <lineage>
        <taxon>Bacteria</taxon>
        <taxon>Pseudomonadati</taxon>
        <taxon>Thermodesulfobacteriota</taxon>
        <taxon>Desulfovibrionia</taxon>
        <taxon>Desulfovibrionales</taxon>
        <taxon>Desulfovibrionaceae</taxon>
        <taxon>Desulfovibrio</taxon>
    </lineage>
</organism>
<dbReference type="Pfam" id="PF26078">
    <property type="entry name" value="Baseplate_J_M"/>
    <property type="match status" value="1"/>
</dbReference>
<evidence type="ECO:0000313" key="5">
    <source>
        <dbReference type="EMBL" id="HJA79937.1"/>
    </source>
</evidence>
<dbReference type="EMBL" id="DWZD01000053">
    <property type="protein sequence ID" value="HJA79937.1"/>
    <property type="molecule type" value="Genomic_DNA"/>
</dbReference>
<comment type="similarity">
    <text evidence="1">Belongs to the Mu gp47/PBSX XkdT family.</text>
</comment>
<dbReference type="PANTHER" id="PTHR37829">
    <property type="entry name" value="PHAGE-LIKE ELEMENT PBSX PROTEIN XKDT"/>
    <property type="match status" value="1"/>
</dbReference>
<accession>A0A9D2HPC7</accession>
<comment type="caution">
    <text evidence="5">The sequence shown here is derived from an EMBL/GenBank/DDBJ whole genome shotgun (WGS) entry which is preliminary data.</text>
</comment>
<feature type="domain" description="Baseplate J-like C-terminal" evidence="4">
    <location>
        <begin position="295"/>
        <end position="383"/>
    </location>
</feature>
<dbReference type="InterPro" id="IPR058531">
    <property type="entry name" value="Baseplate_J_M"/>
</dbReference>
<gene>
    <name evidence="5" type="ORF">H9784_10310</name>
</gene>
<feature type="domain" description="Baseplate J-like central" evidence="3">
    <location>
        <begin position="219"/>
        <end position="288"/>
    </location>
</feature>
<proteinExistence type="inferred from homology"/>
<dbReference type="InterPro" id="IPR058530">
    <property type="entry name" value="Baseplate_J-like_C"/>
</dbReference>
<evidence type="ECO:0000313" key="6">
    <source>
        <dbReference type="Proteomes" id="UP000823821"/>
    </source>
</evidence>
<dbReference type="Proteomes" id="UP000823821">
    <property type="component" value="Unassembled WGS sequence"/>
</dbReference>
<name>A0A9D2HPC7_9BACT</name>
<sequence>MADGKIPNLGKSIDDIRGELFARIEEVQDEYQEKGWLPARLNLNKGIVRGILELVCWMIWQLYQILNTIYRQAVPLEASGEWLDVHAVQVGISRKAELRAAGKLTFSRPEGADTGRNVPIPAGTIVRTLPDGKGEVYRYVTTTDAVLPSGSESVTAPAQSETYGAAANAGTGQICEIVTPVDGVGGVVNKADWLTLEGADAENDVSLRKRYRLAWMAQAGNTRAAYEAAALSVPGVADVKVDDQHPRGEGTLDIIVQGTAGIPTEKLLEDVRTAVADTIIINDDVLVKAPTAHPVSIDCTLELLSGDEDSLKTQARAWLTGLFAGGDGDGSAAFGVGADVIRDRLAQGIIGLPGVKRIVWISPTADIVIAPGELATLASLTVNTMWAEDE</sequence>
<dbReference type="Pfam" id="PF26079">
    <property type="entry name" value="Baseplate_J_C"/>
    <property type="match status" value="1"/>
</dbReference>
<dbReference type="InterPro" id="IPR052399">
    <property type="entry name" value="Phage_Baseplate_Assmbl_Protein"/>
</dbReference>
<dbReference type="PANTHER" id="PTHR37829:SF3">
    <property type="entry name" value="PROTEIN JAYE-RELATED"/>
    <property type="match status" value="1"/>
</dbReference>
<protein>
    <submittedName>
        <fullName evidence="5">Baseplate J/gp47 family protein</fullName>
    </submittedName>
</protein>
<evidence type="ECO:0000259" key="2">
    <source>
        <dbReference type="Pfam" id="PF04865"/>
    </source>
</evidence>
<evidence type="ECO:0000259" key="3">
    <source>
        <dbReference type="Pfam" id="PF26078"/>
    </source>
</evidence>
<reference evidence="5" key="1">
    <citation type="journal article" date="2021" name="PeerJ">
        <title>Extensive microbial diversity within the chicken gut microbiome revealed by metagenomics and culture.</title>
        <authorList>
            <person name="Gilroy R."/>
            <person name="Ravi A."/>
            <person name="Getino M."/>
            <person name="Pursley I."/>
            <person name="Horton D.L."/>
            <person name="Alikhan N.F."/>
            <person name="Baker D."/>
            <person name="Gharbi K."/>
            <person name="Hall N."/>
            <person name="Watson M."/>
            <person name="Adriaenssens E.M."/>
            <person name="Foster-Nyarko E."/>
            <person name="Jarju S."/>
            <person name="Secka A."/>
            <person name="Antonio M."/>
            <person name="Oren A."/>
            <person name="Chaudhuri R.R."/>
            <person name="La Ragione R."/>
            <person name="Hildebrand F."/>
            <person name="Pallen M.J."/>
        </authorList>
    </citation>
    <scope>NUCLEOTIDE SEQUENCE</scope>
    <source>
        <strain evidence="5">5032</strain>
    </source>
</reference>
<evidence type="ECO:0000259" key="4">
    <source>
        <dbReference type="Pfam" id="PF26079"/>
    </source>
</evidence>
<evidence type="ECO:0000256" key="1">
    <source>
        <dbReference type="ARBA" id="ARBA00038087"/>
    </source>
</evidence>
<feature type="domain" description="Baseplate protein J-like barrel" evidence="2">
    <location>
        <begin position="104"/>
        <end position="194"/>
    </location>
</feature>